<organism evidence="1 2">
    <name type="scientific">Scutellospora calospora</name>
    <dbReference type="NCBI Taxonomy" id="85575"/>
    <lineage>
        <taxon>Eukaryota</taxon>
        <taxon>Fungi</taxon>
        <taxon>Fungi incertae sedis</taxon>
        <taxon>Mucoromycota</taxon>
        <taxon>Glomeromycotina</taxon>
        <taxon>Glomeromycetes</taxon>
        <taxon>Diversisporales</taxon>
        <taxon>Gigasporaceae</taxon>
        <taxon>Scutellospora</taxon>
    </lineage>
</organism>
<reference evidence="1" key="1">
    <citation type="submission" date="2021-06" db="EMBL/GenBank/DDBJ databases">
        <authorList>
            <person name="Kallberg Y."/>
            <person name="Tangrot J."/>
            <person name="Rosling A."/>
        </authorList>
    </citation>
    <scope>NUCLEOTIDE SEQUENCE</scope>
    <source>
        <strain evidence="1">AU212A</strain>
    </source>
</reference>
<proteinExistence type="predicted"/>
<protein>
    <submittedName>
        <fullName evidence="1">10940_t:CDS:1</fullName>
    </submittedName>
</protein>
<dbReference type="Proteomes" id="UP000789860">
    <property type="component" value="Unassembled WGS sequence"/>
</dbReference>
<sequence length="284" mass="33263">MPPEQVVNRPGKKVVKNILQRVCSSCVPECSVCCEEYTLIQQISPVCGHDDLCPRCIKRHIETEMNNKEDVKVRCPKPHCTYELTYNDLKRLTSKELFDRYDNLLLRAEIRGISNLRWCKAPDCDFAQEHTTGDIMPIITCKACGQKSCFTHDVPWHDGLTCEEFTEQLRLKNQEENDANRAYFELHTKSCPRCKKPIEKNNGCDHMTCRCGYEFCWSCLSDYEKIRNRGNHYHAPTCKHYAAYDSDDEYDEEVTQSRIGSPEFFKPKFTRRNYWQGCELTIQR</sequence>
<comment type="caution">
    <text evidence="1">The sequence shown here is derived from an EMBL/GenBank/DDBJ whole genome shotgun (WGS) entry which is preliminary data.</text>
</comment>
<keyword evidence="2" id="KW-1185">Reference proteome</keyword>
<feature type="non-terminal residue" evidence="1">
    <location>
        <position position="284"/>
    </location>
</feature>
<evidence type="ECO:0000313" key="1">
    <source>
        <dbReference type="EMBL" id="CAG8511480.1"/>
    </source>
</evidence>
<name>A0ACA9L6D0_9GLOM</name>
<evidence type="ECO:0000313" key="2">
    <source>
        <dbReference type="Proteomes" id="UP000789860"/>
    </source>
</evidence>
<dbReference type="EMBL" id="CAJVPM010004291">
    <property type="protein sequence ID" value="CAG8511480.1"/>
    <property type="molecule type" value="Genomic_DNA"/>
</dbReference>
<gene>
    <name evidence="1" type="ORF">SCALOS_LOCUS3677</name>
</gene>
<accession>A0ACA9L6D0</accession>